<gene>
    <name evidence="6" type="ORF">GCM10010211_61990</name>
</gene>
<keyword evidence="2" id="KW-0808">Transferase</keyword>
<proteinExistence type="predicted"/>
<keyword evidence="1 6" id="KW-0489">Methyltransferase</keyword>
<dbReference type="GO" id="GO:0032259">
    <property type="term" value="P:methylation"/>
    <property type="evidence" value="ECO:0007669"/>
    <property type="project" value="UniProtKB-KW"/>
</dbReference>
<accession>A0ABQ2VHL8</accession>
<feature type="domain" description="Methyltransferase" evidence="5">
    <location>
        <begin position="51"/>
        <end position="145"/>
    </location>
</feature>
<dbReference type="GO" id="GO:0008168">
    <property type="term" value="F:methyltransferase activity"/>
    <property type="evidence" value="ECO:0007669"/>
    <property type="project" value="UniProtKB-KW"/>
</dbReference>
<evidence type="ECO:0000256" key="4">
    <source>
        <dbReference type="SAM" id="MobiDB-lite"/>
    </source>
</evidence>
<dbReference type="SUPFAM" id="SSF53335">
    <property type="entry name" value="S-adenosyl-L-methionine-dependent methyltransferases"/>
    <property type="match status" value="1"/>
</dbReference>
<dbReference type="Pfam" id="PF13649">
    <property type="entry name" value="Methyltransf_25"/>
    <property type="match status" value="1"/>
</dbReference>
<keyword evidence="3" id="KW-0949">S-adenosyl-L-methionine</keyword>
<organism evidence="6 7">
    <name type="scientific">Streptomyces albospinus</name>
    <dbReference type="NCBI Taxonomy" id="285515"/>
    <lineage>
        <taxon>Bacteria</taxon>
        <taxon>Bacillati</taxon>
        <taxon>Actinomycetota</taxon>
        <taxon>Actinomycetes</taxon>
        <taxon>Kitasatosporales</taxon>
        <taxon>Streptomycetaceae</taxon>
        <taxon>Streptomyces</taxon>
    </lineage>
</organism>
<name>A0ABQ2VHL8_9ACTN</name>
<protein>
    <submittedName>
        <fullName evidence="6">SAM-dependent methyltransferase</fullName>
    </submittedName>
</protein>
<sequence length="206" mass="22401">MVASSAAGAEVPHRRPKTPEELYASPSPWDIGRPQPALQAMAETGEIRGRVLDAGCGTGEHALMAAALGCEVTGVDLATNALEIARRKARNRRPAVRFLRHDARGLATLGETFDTVLDCGLFHVFTGDNRAADVAGLRSIIRSGGRFFMLGFSDAEPAEWQHKLSRDEIIASFADGWRIDSLEPATIDSRTRPAHVRAWCLTLTRL</sequence>
<keyword evidence="7" id="KW-1185">Reference proteome</keyword>
<dbReference type="RefSeq" id="WP_229852789.1">
    <property type="nucleotide sequence ID" value="NZ_BMRP01000029.1"/>
</dbReference>
<feature type="compositionally biased region" description="Basic and acidic residues" evidence="4">
    <location>
        <begin position="11"/>
        <end position="20"/>
    </location>
</feature>
<comment type="caution">
    <text evidence="6">The sequence shown here is derived from an EMBL/GenBank/DDBJ whole genome shotgun (WGS) entry which is preliminary data.</text>
</comment>
<evidence type="ECO:0000256" key="1">
    <source>
        <dbReference type="ARBA" id="ARBA00022603"/>
    </source>
</evidence>
<dbReference type="PANTHER" id="PTHR43464">
    <property type="entry name" value="METHYLTRANSFERASE"/>
    <property type="match status" value="1"/>
</dbReference>
<evidence type="ECO:0000313" key="7">
    <source>
        <dbReference type="Proteomes" id="UP000654471"/>
    </source>
</evidence>
<evidence type="ECO:0000256" key="3">
    <source>
        <dbReference type="ARBA" id="ARBA00022691"/>
    </source>
</evidence>
<dbReference type="Proteomes" id="UP000654471">
    <property type="component" value="Unassembled WGS sequence"/>
</dbReference>
<reference evidence="7" key="1">
    <citation type="journal article" date="2019" name="Int. J. Syst. Evol. Microbiol.">
        <title>The Global Catalogue of Microorganisms (GCM) 10K type strain sequencing project: providing services to taxonomists for standard genome sequencing and annotation.</title>
        <authorList>
            <consortium name="The Broad Institute Genomics Platform"/>
            <consortium name="The Broad Institute Genome Sequencing Center for Infectious Disease"/>
            <person name="Wu L."/>
            <person name="Ma J."/>
        </authorList>
    </citation>
    <scope>NUCLEOTIDE SEQUENCE [LARGE SCALE GENOMIC DNA]</scope>
    <source>
        <strain evidence="7">JCM 3399</strain>
    </source>
</reference>
<dbReference type="InterPro" id="IPR041698">
    <property type="entry name" value="Methyltransf_25"/>
</dbReference>
<dbReference type="EMBL" id="BMRP01000029">
    <property type="protein sequence ID" value="GGU87337.1"/>
    <property type="molecule type" value="Genomic_DNA"/>
</dbReference>
<feature type="region of interest" description="Disordered" evidence="4">
    <location>
        <begin position="1"/>
        <end position="30"/>
    </location>
</feature>
<dbReference type="InterPro" id="IPR029063">
    <property type="entry name" value="SAM-dependent_MTases_sf"/>
</dbReference>
<evidence type="ECO:0000256" key="2">
    <source>
        <dbReference type="ARBA" id="ARBA00022679"/>
    </source>
</evidence>
<dbReference type="CDD" id="cd02440">
    <property type="entry name" value="AdoMet_MTases"/>
    <property type="match status" value="1"/>
</dbReference>
<dbReference type="PANTHER" id="PTHR43464:SF19">
    <property type="entry name" value="UBIQUINONE BIOSYNTHESIS O-METHYLTRANSFERASE, MITOCHONDRIAL"/>
    <property type="match status" value="1"/>
</dbReference>
<evidence type="ECO:0000259" key="5">
    <source>
        <dbReference type="Pfam" id="PF13649"/>
    </source>
</evidence>
<evidence type="ECO:0000313" key="6">
    <source>
        <dbReference type="EMBL" id="GGU87337.1"/>
    </source>
</evidence>
<dbReference type="Gene3D" id="3.40.50.150">
    <property type="entry name" value="Vaccinia Virus protein VP39"/>
    <property type="match status" value="1"/>
</dbReference>